<reference evidence="2" key="1">
    <citation type="journal article" date="2021" name="Proc. Natl. Acad. Sci. U.S.A.">
        <title>A Catalog of Tens of Thousands of Viruses from Human Metagenomes Reveals Hidden Associations with Chronic Diseases.</title>
        <authorList>
            <person name="Tisza M.J."/>
            <person name="Buck C.B."/>
        </authorList>
    </citation>
    <scope>NUCLEOTIDE SEQUENCE</scope>
    <source>
        <strain evidence="2">CtqZP6</strain>
    </source>
</reference>
<dbReference type="Pfam" id="PF13479">
    <property type="entry name" value="AAA_24"/>
    <property type="match status" value="1"/>
</dbReference>
<name>A0A8S5SHT4_9VIRU</name>
<proteinExistence type="predicted"/>
<protein>
    <submittedName>
        <fullName evidence="2">AAA domain protein</fullName>
    </submittedName>
</protein>
<evidence type="ECO:0000313" key="2">
    <source>
        <dbReference type="EMBL" id="DAF50577.1"/>
    </source>
</evidence>
<accession>A0A8S5SHT4</accession>
<organism evidence="2">
    <name type="scientific">Phage sp. ctqZP6</name>
    <dbReference type="NCBI Taxonomy" id="2828010"/>
    <lineage>
        <taxon>Viruses</taxon>
    </lineage>
</organism>
<evidence type="ECO:0000256" key="1">
    <source>
        <dbReference type="SAM" id="MobiDB-lite"/>
    </source>
</evidence>
<sequence length="375" mass="41318">MKRIKMLLYGEPGVGKSVFALKAPKPFFVCTDGNYEWLDEFGADPNAHKNVSSWADMKDVLESDFDGYETVVVDLLEDGFKWCEQEYCVRNKIEHVSDVGYGKAYDATRNEFFITISKLLSMDKHVILICHGITFTTKDRRGVEHTRYAPSSRIPDKVLDMIEGRVRYCLRCYTAAEEEPDGKITKKRFLSLVPKENEFGIIRGVDENVIPHDIPLDFDEFARAIKLNLDIPAPAKTSAPAQTKQKPAKAEPAPAPAPAEETKPEETSAPETAASLDMKAKLAALKAKKANLDNATQAAPVAEPQPAPKQETPVATGDVTTQPDVEVKVSENAPYEDNNIPQTPAAESAQETVTVQPDDKLAAIKAKLAAMKAKK</sequence>
<feature type="region of interest" description="Disordered" evidence="1">
    <location>
        <begin position="294"/>
        <end position="355"/>
    </location>
</feature>
<feature type="region of interest" description="Disordered" evidence="1">
    <location>
        <begin position="236"/>
        <end position="273"/>
    </location>
</feature>
<feature type="compositionally biased region" description="Low complexity" evidence="1">
    <location>
        <begin position="294"/>
        <end position="310"/>
    </location>
</feature>
<dbReference type="EMBL" id="BK032598">
    <property type="protein sequence ID" value="DAF50577.1"/>
    <property type="molecule type" value="Genomic_DNA"/>
</dbReference>